<feature type="region of interest" description="Disordered" evidence="1">
    <location>
        <begin position="340"/>
        <end position="370"/>
    </location>
</feature>
<dbReference type="EMBL" id="NBIV01000016">
    <property type="protein sequence ID" value="PXF48171.1"/>
    <property type="molecule type" value="Genomic_DNA"/>
</dbReference>
<dbReference type="Proteomes" id="UP000247409">
    <property type="component" value="Unassembled WGS sequence"/>
</dbReference>
<gene>
    <name evidence="2" type="ORF">BWQ96_02123</name>
</gene>
<feature type="compositionally biased region" description="Basic and acidic residues" evidence="1">
    <location>
        <begin position="1"/>
        <end position="10"/>
    </location>
</feature>
<evidence type="ECO:0000313" key="3">
    <source>
        <dbReference type="Proteomes" id="UP000247409"/>
    </source>
</evidence>
<proteinExistence type="predicted"/>
<accession>A0A2V3J188</accession>
<feature type="compositionally biased region" description="Basic and acidic residues" evidence="1">
    <location>
        <begin position="360"/>
        <end position="370"/>
    </location>
</feature>
<feature type="region of interest" description="Disordered" evidence="1">
    <location>
        <begin position="1"/>
        <end position="122"/>
    </location>
</feature>
<dbReference type="OrthoDB" id="10483356at2759"/>
<protein>
    <submittedName>
        <fullName evidence="2">Uncharacterized protein</fullName>
    </submittedName>
</protein>
<keyword evidence="3" id="KW-1185">Reference proteome</keyword>
<feature type="compositionally biased region" description="Basic and acidic residues" evidence="1">
    <location>
        <begin position="88"/>
        <end position="99"/>
    </location>
</feature>
<feature type="compositionally biased region" description="Polar residues" evidence="1">
    <location>
        <begin position="12"/>
        <end position="35"/>
    </location>
</feature>
<organism evidence="2 3">
    <name type="scientific">Gracilariopsis chorda</name>
    <dbReference type="NCBI Taxonomy" id="448386"/>
    <lineage>
        <taxon>Eukaryota</taxon>
        <taxon>Rhodophyta</taxon>
        <taxon>Florideophyceae</taxon>
        <taxon>Rhodymeniophycidae</taxon>
        <taxon>Gracilariales</taxon>
        <taxon>Gracilariaceae</taxon>
        <taxon>Gracilariopsis</taxon>
    </lineage>
</organism>
<name>A0A2V3J188_9FLOR</name>
<evidence type="ECO:0000313" key="2">
    <source>
        <dbReference type="EMBL" id="PXF48171.1"/>
    </source>
</evidence>
<feature type="compositionally biased region" description="Basic and acidic residues" evidence="1">
    <location>
        <begin position="227"/>
        <end position="240"/>
    </location>
</feature>
<sequence length="370" mass="41965">MSTTSSERKARPSQSASHRHSASLQQPVQANSDPQTYPPSPEVDRKHKRPLSDRSADSKMHRYHRGRGKDTHSTTSSRRDSSRRRRTPSNDRSHSEDGSRSSALPRFTASRIGKRVRRRPQRWDGDALDAVRAHRVGMSRVKDEALVSDGESTMSLNSSSSDMLAPYVDSPFADLKKAIAASDLQPSRREMVDWFHSWQLRAVSKQAAQQKALHVFLKRRLRKRTTRSPEHDRMEQEALRNARLAVDQQNEKQNGRGTTEDLPADFDFVNENFIVPNKIRLPLEAYMPRRMAANGTSMGCGELLEMVPTAPQLPSDMHNGHNQKDDKWLALPTVAVSAQWNSRKSNSRRRAVQSSNEPVTHNKIEDPVRS</sequence>
<evidence type="ECO:0000256" key="1">
    <source>
        <dbReference type="SAM" id="MobiDB-lite"/>
    </source>
</evidence>
<reference evidence="2 3" key="1">
    <citation type="journal article" date="2018" name="Mol. Biol. Evol.">
        <title>Analysis of the draft genome of the red seaweed Gracilariopsis chorda provides insights into genome size evolution in Rhodophyta.</title>
        <authorList>
            <person name="Lee J."/>
            <person name="Yang E.C."/>
            <person name="Graf L."/>
            <person name="Yang J.H."/>
            <person name="Qiu H."/>
            <person name="Zel Zion U."/>
            <person name="Chan C.X."/>
            <person name="Stephens T.G."/>
            <person name="Weber A.P.M."/>
            <person name="Boo G.H."/>
            <person name="Boo S.M."/>
            <person name="Kim K.M."/>
            <person name="Shin Y."/>
            <person name="Jung M."/>
            <person name="Lee S.J."/>
            <person name="Yim H.S."/>
            <person name="Lee J.H."/>
            <person name="Bhattacharya D."/>
            <person name="Yoon H.S."/>
        </authorList>
    </citation>
    <scope>NUCLEOTIDE SEQUENCE [LARGE SCALE GENOMIC DNA]</scope>
    <source>
        <strain evidence="2 3">SKKU-2015</strain>
        <tissue evidence="2">Whole body</tissue>
    </source>
</reference>
<dbReference type="AlphaFoldDB" id="A0A2V3J188"/>
<feature type="region of interest" description="Disordered" evidence="1">
    <location>
        <begin position="224"/>
        <end position="262"/>
    </location>
</feature>
<comment type="caution">
    <text evidence="2">The sequence shown here is derived from an EMBL/GenBank/DDBJ whole genome shotgun (WGS) entry which is preliminary data.</text>
</comment>
<feature type="compositionally biased region" description="Basic and acidic residues" evidence="1">
    <location>
        <begin position="68"/>
        <end position="80"/>
    </location>
</feature>
<feature type="compositionally biased region" description="Basic and acidic residues" evidence="1">
    <location>
        <begin position="42"/>
        <end position="60"/>
    </location>
</feature>